<dbReference type="AlphaFoldDB" id="A0A833HRQ6"/>
<evidence type="ECO:0000256" key="2">
    <source>
        <dbReference type="ARBA" id="ARBA00022692"/>
    </source>
</evidence>
<dbReference type="PANTHER" id="PTHR30071">
    <property type="entry name" value="HEME EXPORTER PROTEIN C"/>
    <property type="match status" value="1"/>
</dbReference>
<evidence type="ECO:0000313" key="9">
    <source>
        <dbReference type="Proteomes" id="UP000465601"/>
    </source>
</evidence>
<evidence type="ECO:0000256" key="5">
    <source>
        <dbReference type="ARBA" id="ARBA00023136"/>
    </source>
</evidence>
<name>A0A833HRQ6_9FIRM</name>
<keyword evidence="9" id="KW-1185">Reference proteome</keyword>
<gene>
    <name evidence="8" type="ORF">F8153_01335</name>
</gene>
<dbReference type="GO" id="GO:0020037">
    <property type="term" value="F:heme binding"/>
    <property type="evidence" value="ECO:0007669"/>
    <property type="project" value="InterPro"/>
</dbReference>
<protein>
    <recommendedName>
        <fullName evidence="7">Cytochrome c assembly protein domain-containing protein</fullName>
    </recommendedName>
</protein>
<comment type="subcellular location">
    <subcellularLocation>
        <location evidence="1">Membrane</location>
        <topology evidence="1">Multi-pass membrane protein</topology>
    </subcellularLocation>
</comment>
<reference evidence="8 9" key="1">
    <citation type="submission" date="2019-10" db="EMBL/GenBank/DDBJ databases">
        <title>Alkaliphilus serpentinus sp. nov. and Alkaliphilus pronyensis sp. nov., two novel anaerobic alkaliphilic species isolated from the serpentinized-hosted hydrothermal field of the Prony Bay (New Caledonia).</title>
        <authorList>
            <person name="Postec A."/>
        </authorList>
    </citation>
    <scope>NUCLEOTIDE SEQUENCE [LARGE SCALE GENOMIC DNA]</scope>
    <source>
        <strain evidence="8 9">LacT</strain>
    </source>
</reference>
<evidence type="ECO:0000256" key="1">
    <source>
        <dbReference type="ARBA" id="ARBA00004141"/>
    </source>
</evidence>
<keyword evidence="2 6" id="KW-0812">Transmembrane</keyword>
<dbReference type="GO" id="GO:0005886">
    <property type="term" value="C:plasma membrane"/>
    <property type="evidence" value="ECO:0007669"/>
    <property type="project" value="TreeGrafter"/>
</dbReference>
<evidence type="ECO:0000259" key="7">
    <source>
        <dbReference type="Pfam" id="PF01578"/>
    </source>
</evidence>
<dbReference type="EMBL" id="WBZB01000004">
    <property type="protein sequence ID" value="KAB3533266.1"/>
    <property type="molecule type" value="Genomic_DNA"/>
</dbReference>
<dbReference type="Proteomes" id="UP000465601">
    <property type="component" value="Unassembled WGS sequence"/>
</dbReference>
<dbReference type="OrthoDB" id="9814290at2"/>
<feature type="transmembrane region" description="Helical" evidence="6">
    <location>
        <begin position="21"/>
        <end position="40"/>
    </location>
</feature>
<dbReference type="InterPro" id="IPR002541">
    <property type="entry name" value="Cyt_c_assembly"/>
</dbReference>
<keyword evidence="4 6" id="KW-1133">Transmembrane helix</keyword>
<dbReference type="RefSeq" id="WP_151864591.1">
    <property type="nucleotide sequence ID" value="NZ_WBZB01000004.1"/>
</dbReference>
<evidence type="ECO:0000256" key="6">
    <source>
        <dbReference type="SAM" id="Phobius"/>
    </source>
</evidence>
<organism evidence="8 9">
    <name type="scientific">Alkaliphilus serpentinus</name>
    <dbReference type="NCBI Taxonomy" id="1482731"/>
    <lineage>
        <taxon>Bacteria</taxon>
        <taxon>Bacillati</taxon>
        <taxon>Bacillota</taxon>
        <taxon>Clostridia</taxon>
        <taxon>Peptostreptococcales</taxon>
        <taxon>Natronincolaceae</taxon>
        <taxon>Alkaliphilus</taxon>
    </lineage>
</organism>
<evidence type="ECO:0000313" key="8">
    <source>
        <dbReference type="EMBL" id="KAB3533266.1"/>
    </source>
</evidence>
<comment type="caution">
    <text evidence="8">The sequence shown here is derived from an EMBL/GenBank/DDBJ whole genome shotgun (WGS) entry which is preliminary data.</text>
</comment>
<proteinExistence type="predicted"/>
<evidence type="ECO:0000256" key="3">
    <source>
        <dbReference type="ARBA" id="ARBA00022748"/>
    </source>
</evidence>
<feature type="domain" description="Cytochrome c assembly protein" evidence="7">
    <location>
        <begin position="4"/>
        <end position="48"/>
    </location>
</feature>
<keyword evidence="3" id="KW-0201">Cytochrome c-type biogenesis</keyword>
<sequence>MLRIVAVYLHLRLRRGWRDKKTAWFAILGFASILFTYIGVNTILSGYHSYAII</sequence>
<dbReference type="Pfam" id="PF01578">
    <property type="entry name" value="Cytochrom_C_asm"/>
    <property type="match status" value="1"/>
</dbReference>
<dbReference type="GO" id="GO:0017004">
    <property type="term" value="P:cytochrome complex assembly"/>
    <property type="evidence" value="ECO:0007669"/>
    <property type="project" value="UniProtKB-KW"/>
</dbReference>
<keyword evidence="5 6" id="KW-0472">Membrane</keyword>
<dbReference type="InterPro" id="IPR045062">
    <property type="entry name" value="Cyt_c_biogenesis_CcsA/CcmC"/>
</dbReference>
<dbReference type="PANTHER" id="PTHR30071:SF1">
    <property type="entry name" value="CYTOCHROME B_B6 PROTEIN-RELATED"/>
    <property type="match status" value="1"/>
</dbReference>
<accession>A0A833HRQ6</accession>
<evidence type="ECO:0000256" key="4">
    <source>
        <dbReference type="ARBA" id="ARBA00022989"/>
    </source>
</evidence>